<name>A0A2I1HA28_9GLOM</name>
<reference evidence="2 3" key="1">
    <citation type="submission" date="2015-10" db="EMBL/GenBank/DDBJ databases">
        <title>Genome analyses suggest a sexual origin of heterokaryosis in a supposedly ancient asexual fungus.</title>
        <authorList>
            <person name="Ropars J."/>
            <person name="Sedzielewska K."/>
            <person name="Noel J."/>
            <person name="Charron P."/>
            <person name="Farinelli L."/>
            <person name="Marton T."/>
            <person name="Kruger M."/>
            <person name="Pelin A."/>
            <person name="Brachmann A."/>
            <person name="Corradi N."/>
        </authorList>
    </citation>
    <scope>NUCLEOTIDE SEQUENCE [LARGE SCALE GENOMIC DNA]</scope>
    <source>
        <strain evidence="2 3">A4</strain>
    </source>
</reference>
<keyword evidence="1" id="KW-1133">Transmembrane helix</keyword>
<evidence type="ECO:0000256" key="1">
    <source>
        <dbReference type="SAM" id="Phobius"/>
    </source>
</evidence>
<feature type="transmembrane region" description="Helical" evidence="1">
    <location>
        <begin position="621"/>
        <end position="642"/>
    </location>
</feature>
<dbReference type="VEuPathDB" id="FungiDB:RhiirFUN_026289"/>
<organism evidence="2 3">
    <name type="scientific">Rhizophagus irregularis</name>
    <dbReference type="NCBI Taxonomy" id="588596"/>
    <lineage>
        <taxon>Eukaryota</taxon>
        <taxon>Fungi</taxon>
        <taxon>Fungi incertae sedis</taxon>
        <taxon>Mucoromycota</taxon>
        <taxon>Glomeromycotina</taxon>
        <taxon>Glomeromycetes</taxon>
        <taxon>Glomerales</taxon>
        <taxon>Glomeraceae</taxon>
        <taxon>Rhizophagus</taxon>
    </lineage>
</organism>
<evidence type="ECO:0000313" key="2">
    <source>
        <dbReference type="EMBL" id="PKY55734.1"/>
    </source>
</evidence>
<keyword evidence="1" id="KW-0472">Membrane</keyword>
<protein>
    <submittedName>
        <fullName evidence="2">Uncharacterized protein</fullName>
    </submittedName>
</protein>
<proteinExistence type="predicted"/>
<dbReference type="AlphaFoldDB" id="A0A2I1HA28"/>
<dbReference type="VEuPathDB" id="FungiDB:RhiirA1_443394"/>
<dbReference type="Proteomes" id="UP000234323">
    <property type="component" value="Unassembled WGS sequence"/>
</dbReference>
<dbReference type="VEuPathDB" id="FungiDB:FUN_011047"/>
<evidence type="ECO:0000313" key="3">
    <source>
        <dbReference type="Proteomes" id="UP000234323"/>
    </source>
</evidence>
<comment type="caution">
    <text evidence="2">The sequence shown here is derived from an EMBL/GenBank/DDBJ whole genome shotgun (WGS) entry which is preliminary data.</text>
</comment>
<sequence>MEGKKNVNLNLPENTFDLTELLDKDLLISENETYEEYEDSEENIDLRENLTNEMKFFTVKMRIISDIESSETESDEERDDDIINKVQNKENLSPCVIIDMYEGKIQRCNSVTKLRRLWQMIGMWQIDEEEVKAKNFAIEHLGVCYSHFIHGANCEEHSYIVIGKNIQVPCIGQKKCGALQECHSLVISTQKSEYARYVCIDCYEKKGGHIYQRVGKEALEAIGHWILNVAISENLVWQEKILMSLVPVLIKFNYNSSNKLNSKNLTPKHFFEFGEALANSIILEKTKLKIHKKTLESPTSIEEYRTVFPSCLVQFYDGLLKTLHETKKKIIDRQKKHRKQQPKPLNYEKITKQITFFVSIILNIALKGWKIWLPRTMASLCRKPKLLSYLQGILEVVNITSYTQRHERNLEKIRALLVNPANRICYDKNIWNLGVIDNIDFKESTFGYGNIFDVTRGNSHATLRMLFQFQLSELPNIIDETREIIQNQQIFGSNSFSSQTLNIFNSVFKKLLKYDKNTLIHCSDFDENDIRNQIMLHFEVGCNFPPPNVIILDAGDPPSNDSAVHECLKMYLNEVNIEENKYIYIAADEAIYRRSISYCKKSEKVKMILGQWHTNKDMMSALITIFSGYGIFNMAGILGVRFLDKLEKGVDFRATSRVLELIWISVGIGINLYIEKNKQTLDDILKKNKIIKVWYLYFQWASYWRAHWFGIRWGIFDLQHESLKAFSPLFPVAGKSNYARSVSYHLYHIENDPQLRAILCMVPSINLTSHGHFLAYDEALEMFGVKFVKQNMTRIPADKEELKLRIRATQLEKE</sequence>
<keyword evidence="1" id="KW-0812">Transmembrane</keyword>
<accession>A0A2I1HA28</accession>
<keyword evidence="3" id="KW-1185">Reference proteome</keyword>
<gene>
    <name evidence="2" type="ORF">RhiirA4_475398</name>
</gene>
<dbReference type="EMBL" id="LLXI01001946">
    <property type="protein sequence ID" value="PKY55734.1"/>
    <property type="molecule type" value="Genomic_DNA"/>
</dbReference>